<sequence length="108" mass="13003">MAIAIMFKMSYIEHNFYSRLLIIKYFLERENVREELIDILDSKILNAMEYLYFSQTQHKKMLLDLGIYERDINKIIGDDFELKQKLSSNFSELNDISYVSKYVMKNLI</sequence>
<protein>
    <submittedName>
        <fullName evidence="1">Uncharacterized protein</fullName>
    </submittedName>
</protein>
<dbReference type="Proteomes" id="UP000323321">
    <property type="component" value="Unassembled WGS sequence"/>
</dbReference>
<name>A0A9W7Q3T1_BACCE</name>
<reference evidence="1 2" key="1">
    <citation type="submission" date="2018-08" db="EMBL/GenBank/DDBJ databases">
        <title>Bacillus phenotypic plasticity.</title>
        <authorList>
            <person name="Hurtado E."/>
        </authorList>
    </citation>
    <scope>NUCLEOTIDE SEQUENCE [LARGE SCALE GENOMIC DNA]</scope>
    <source>
        <strain evidence="1 2">111b</strain>
    </source>
</reference>
<dbReference type="EMBL" id="QSMZ01000014">
    <property type="protein sequence ID" value="KAA6462799.1"/>
    <property type="molecule type" value="Genomic_DNA"/>
</dbReference>
<proteinExistence type="predicted"/>
<evidence type="ECO:0000313" key="2">
    <source>
        <dbReference type="Proteomes" id="UP000323321"/>
    </source>
</evidence>
<accession>A0A9W7Q3T1</accession>
<evidence type="ECO:0000313" key="1">
    <source>
        <dbReference type="EMBL" id="KAA6462799.1"/>
    </source>
</evidence>
<dbReference type="AlphaFoldDB" id="A0A9W7Q3T1"/>
<dbReference type="RefSeq" id="WP_097863062.1">
    <property type="nucleotide sequence ID" value="NZ_NTVD01000010.1"/>
</dbReference>
<gene>
    <name evidence="1" type="ORF">DX932_17640</name>
</gene>
<organism evidence="1 2">
    <name type="scientific">Bacillus cereus</name>
    <dbReference type="NCBI Taxonomy" id="1396"/>
    <lineage>
        <taxon>Bacteria</taxon>
        <taxon>Bacillati</taxon>
        <taxon>Bacillota</taxon>
        <taxon>Bacilli</taxon>
        <taxon>Bacillales</taxon>
        <taxon>Bacillaceae</taxon>
        <taxon>Bacillus</taxon>
        <taxon>Bacillus cereus group</taxon>
    </lineage>
</organism>
<comment type="caution">
    <text evidence="1">The sequence shown here is derived from an EMBL/GenBank/DDBJ whole genome shotgun (WGS) entry which is preliminary data.</text>
</comment>